<proteinExistence type="predicted"/>
<protein>
    <submittedName>
        <fullName evidence="2">Uncharacterized protein</fullName>
    </submittedName>
</protein>
<feature type="transmembrane region" description="Helical" evidence="1">
    <location>
        <begin position="18"/>
        <end position="38"/>
    </location>
</feature>
<keyword evidence="1" id="KW-0812">Transmembrane</keyword>
<keyword evidence="3" id="KW-1185">Reference proteome</keyword>
<name>A0A9P0BWX9_CHRIL</name>
<keyword evidence="1" id="KW-1133">Transmembrane helix</keyword>
<evidence type="ECO:0000256" key="1">
    <source>
        <dbReference type="SAM" id="Phobius"/>
    </source>
</evidence>
<accession>A0A9P0BWX9</accession>
<evidence type="ECO:0000313" key="2">
    <source>
        <dbReference type="EMBL" id="CAH0600260.1"/>
    </source>
</evidence>
<dbReference type="EMBL" id="LR824006">
    <property type="protein sequence ID" value="CAH0600260.1"/>
    <property type="molecule type" value="Genomic_DNA"/>
</dbReference>
<gene>
    <name evidence="2" type="ORF">CINC_LOCUS9228</name>
</gene>
<evidence type="ECO:0000313" key="3">
    <source>
        <dbReference type="Proteomes" id="UP001154114"/>
    </source>
</evidence>
<dbReference type="OrthoDB" id="8189372at2759"/>
<sequence>MFVFAHTLVHYNMSCAAVWYHTMTLFTMAVIVTVAAMAEIGQEALYLYDVVRSDLETHQFQLTLFGPHISARARYRSSGVLLLVRASGGGEYWGEYGKDIS</sequence>
<dbReference type="Proteomes" id="UP001154114">
    <property type="component" value="Chromosome 3"/>
</dbReference>
<reference evidence="2" key="1">
    <citation type="submission" date="2021-12" db="EMBL/GenBank/DDBJ databases">
        <authorList>
            <person name="King R."/>
        </authorList>
    </citation>
    <scope>NUCLEOTIDE SEQUENCE</scope>
</reference>
<dbReference type="AlphaFoldDB" id="A0A9P0BWX9"/>
<organism evidence="2 3">
    <name type="scientific">Chrysodeixis includens</name>
    <name type="common">Soybean looper</name>
    <name type="synonym">Pseudoplusia includens</name>
    <dbReference type="NCBI Taxonomy" id="689277"/>
    <lineage>
        <taxon>Eukaryota</taxon>
        <taxon>Metazoa</taxon>
        <taxon>Ecdysozoa</taxon>
        <taxon>Arthropoda</taxon>
        <taxon>Hexapoda</taxon>
        <taxon>Insecta</taxon>
        <taxon>Pterygota</taxon>
        <taxon>Neoptera</taxon>
        <taxon>Endopterygota</taxon>
        <taxon>Lepidoptera</taxon>
        <taxon>Glossata</taxon>
        <taxon>Ditrysia</taxon>
        <taxon>Noctuoidea</taxon>
        <taxon>Noctuidae</taxon>
        <taxon>Plusiinae</taxon>
        <taxon>Chrysodeixis</taxon>
    </lineage>
</organism>
<keyword evidence="1" id="KW-0472">Membrane</keyword>